<dbReference type="Pfam" id="PF08447">
    <property type="entry name" value="PAS_3"/>
    <property type="match status" value="1"/>
</dbReference>
<proteinExistence type="predicted"/>
<protein>
    <recommendedName>
        <fullName evidence="1">PAS domain-containing protein</fullName>
    </recommendedName>
</protein>
<reference evidence="2" key="1">
    <citation type="submission" date="2020-12" db="EMBL/GenBank/DDBJ databases">
        <title>Metabolic potential, ecology and presence of endohyphal bacteria is reflected in genomic diversity of Mucoromycotina.</title>
        <authorList>
            <person name="Muszewska A."/>
            <person name="Okrasinska A."/>
            <person name="Steczkiewicz K."/>
            <person name="Drgas O."/>
            <person name="Orlowska M."/>
            <person name="Perlinska-Lenart U."/>
            <person name="Aleksandrzak-Piekarczyk T."/>
            <person name="Szatraj K."/>
            <person name="Zielenkiewicz U."/>
            <person name="Pilsyk S."/>
            <person name="Malc E."/>
            <person name="Mieczkowski P."/>
            <person name="Kruszewska J.S."/>
            <person name="Biernat P."/>
            <person name="Pawlowska J."/>
        </authorList>
    </citation>
    <scope>NUCLEOTIDE SEQUENCE</scope>
    <source>
        <strain evidence="2">CBS 226.32</strain>
    </source>
</reference>
<evidence type="ECO:0000313" key="3">
    <source>
        <dbReference type="Proteomes" id="UP000650833"/>
    </source>
</evidence>
<feature type="domain" description="PAS" evidence="1">
    <location>
        <begin position="1"/>
        <end position="63"/>
    </location>
</feature>
<dbReference type="EMBL" id="JAEPRC010000324">
    <property type="protein sequence ID" value="KAG2200234.1"/>
    <property type="molecule type" value="Genomic_DNA"/>
</dbReference>
<dbReference type="InterPro" id="IPR000014">
    <property type="entry name" value="PAS"/>
</dbReference>
<dbReference type="Proteomes" id="UP000650833">
    <property type="component" value="Unassembled WGS sequence"/>
</dbReference>
<sequence>MEINFISIYDNTAEAKYLFVSDSVTDILGYLPEELIGQGGYYLIHPDEKQVLSIVHRGNVKNERMSCVNTYRNRHKDGHYVMCDVVVHYCYDVLICTNFAVVADDCVKHKARASSADEVFAIQPDGSIRLTGSWNDSQERIKKLLAEKYPWDINKNVNTKQEPRFCLFINRYTSLSIIVFATQMCQELIGTNQMDLIGQSLYDYVDAKDRLNVEKLIDLSKSSDLINRMRFNWKRQDNGELVPIEAVISCTFDGLVFVARKSNCNTIQ</sequence>
<dbReference type="PROSITE" id="PS50112">
    <property type="entry name" value="PAS"/>
    <property type="match status" value="2"/>
</dbReference>
<gene>
    <name evidence="2" type="ORF">INT46_004522</name>
</gene>
<evidence type="ECO:0000313" key="2">
    <source>
        <dbReference type="EMBL" id="KAG2200234.1"/>
    </source>
</evidence>
<dbReference type="InterPro" id="IPR050933">
    <property type="entry name" value="Circadian_TF"/>
</dbReference>
<dbReference type="InterPro" id="IPR013655">
    <property type="entry name" value="PAS_fold_3"/>
</dbReference>
<organism evidence="2 3">
    <name type="scientific">Mucor plumbeus</name>
    <dbReference type="NCBI Taxonomy" id="97098"/>
    <lineage>
        <taxon>Eukaryota</taxon>
        <taxon>Fungi</taxon>
        <taxon>Fungi incertae sedis</taxon>
        <taxon>Mucoromycota</taxon>
        <taxon>Mucoromycotina</taxon>
        <taxon>Mucoromycetes</taxon>
        <taxon>Mucorales</taxon>
        <taxon>Mucorineae</taxon>
        <taxon>Mucoraceae</taxon>
        <taxon>Mucor</taxon>
    </lineage>
</organism>
<dbReference type="Gene3D" id="3.30.450.20">
    <property type="entry name" value="PAS domain"/>
    <property type="match status" value="2"/>
</dbReference>
<dbReference type="NCBIfam" id="TIGR00229">
    <property type="entry name" value="sensory_box"/>
    <property type="match status" value="1"/>
</dbReference>
<dbReference type="OrthoDB" id="411251at2759"/>
<accession>A0A8H7QWQ4</accession>
<comment type="caution">
    <text evidence="2">The sequence shown here is derived from an EMBL/GenBank/DDBJ whole genome shotgun (WGS) entry which is preliminary data.</text>
</comment>
<dbReference type="CDD" id="cd00130">
    <property type="entry name" value="PAS"/>
    <property type="match status" value="1"/>
</dbReference>
<keyword evidence="3" id="KW-1185">Reference proteome</keyword>
<dbReference type="SUPFAM" id="SSF55785">
    <property type="entry name" value="PYP-like sensor domain (PAS domain)"/>
    <property type="match status" value="2"/>
</dbReference>
<dbReference type="Pfam" id="PF13426">
    <property type="entry name" value="PAS_9"/>
    <property type="match status" value="1"/>
</dbReference>
<name>A0A8H7QWQ4_9FUNG</name>
<feature type="domain" description="PAS" evidence="1">
    <location>
        <begin position="178"/>
        <end position="224"/>
    </location>
</feature>
<dbReference type="PANTHER" id="PTHR23042">
    <property type="entry name" value="CIRCADIAN PROTEIN CLOCK/ARNT/BMAL/PAS"/>
    <property type="match status" value="1"/>
</dbReference>
<dbReference type="AlphaFoldDB" id="A0A8H7QWQ4"/>
<dbReference type="InterPro" id="IPR035965">
    <property type="entry name" value="PAS-like_dom_sf"/>
</dbReference>
<evidence type="ECO:0000259" key="1">
    <source>
        <dbReference type="PROSITE" id="PS50112"/>
    </source>
</evidence>